<evidence type="ECO:0000313" key="2">
    <source>
        <dbReference type="EMBL" id="EMD36563.1"/>
    </source>
</evidence>
<reference evidence="2 3" key="1">
    <citation type="journal article" date="2012" name="Proc. Natl. Acad. Sci. U.S.A.">
        <title>Comparative genomics of Ceriporiopsis subvermispora and Phanerochaete chrysosporium provide insight into selective ligninolysis.</title>
        <authorList>
            <person name="Fernandez-Fueyo E."/>
            <person name="Ruiz-Duenas F.J."/>
            <person name="Ferreira P."/>
            <person name="Floudas D."/>
            <person name="Hibbett D.S."/>
            <person name="Canessa P."/>
            <person name="Larrondo L.F."/>
            <person name="James T.Y."/>
            <person name="Seelenfreund D."/>
            <person name="Lobos S."/>
            <person name="Polanco R."/>
            <person name="Tello M."/>
            <person name="Honda Y."/>
            <person name="Watanabe T."/>
            <person name="Watanabe T."/>
            <person name="Ryu J.S."/>
            <person name="Kubicek C.P."/>
            <person name="Schmoll M."/>
            <person name="Gaskell J."/>
            <person name="Hammel K.E."/>
            <person name="St John F.J."/>
            <person name="Vanden Wymelenberg A."/>
            <person name="Sabat G."/>
            <person name="Splinter BonDurant S."/>
            <person name="Syed K."/>
            <person name="Yadav J.S."/>
            <person name="Doddapaneni H."/>
            <person name="Subramanian V."/>
            <person name="Lavin J.L."/>
            <person name="Oguiza J.A."/>
            <person name="Perez G."/>
            <person name="Pisabarro A.G."/>
            <person name="Ramirez L."/>
            <person name="Santoyo F."/>
            <person name="Master E."/>
            <person name="Coutinho P.M."/>
            <person name="Henrissat B."/>
            <person name="Lombard V."/>
            <person name="Magnuson J.K."/>
            <person name="Kuees U."/>
            <person name="Hori C."/>
            <person name="Igarashi K."/>
            <person name="Samejima M."/>
            <person name="Held B.W."/>
            <person name="Barry K.W."/>
            <person name="LaButti K.M."/>
            <person name="Lapidus A."/>
            <person name="Lindquist E.A."/>
            <person name="Lucas S.M."/>
            <person name="Riley R."/>
            <person name="Salamov A.A."/>
            <person name="Hoffmeister D."/>
            <person name="Schwenk D."/>
            <person name="Hadar Y."/>
            <person name="Yarden O."/>
            <person name="de Vries R.P."/>
            <person name="Wiebenga A."/>
            <person name="Stenlid J."/>
            <person name="Eastwood D."/>
            <person name="Grigoriev I.V."/>
            <person name="Berka R.M."/>
            <person name="Blanchette R.A."/>
            <person name="Kersten P."/>
            <person name="Martinez A.T."/>
            <person name="Vicuna R."/>
            <person name="Cullen D."/>
        </authorList>
    </citation>
    <scope>NUCLEOTIDE SEQUENCE [LARGE SCALE GENOMIC DNA]</scope>
    <source>
        <strain evidence="2 3">B</strain>
    </source>
</reference>
<dbReference type="EMBL" id="KB445798">
    <property type="protein sequence ID" value="EMD36563.1"/>
    <property type="molecule type" value="Genomic_DNA"/>
</dbReference>
<evidence type="ECO:0000259" key="1">
    <source>
        <dbReference type="Pfam" id="PF00646"/>
    </source>
</evidence>
<gene>
    <name evidence="2" type="ORF">CERSUDRAFT_124336</name>
</gene>
<feature type="domain" description="F-box" evidence="1">
    <location>
        <begin position="6"/>
        <end position="43"/>
    </location>
</feature>
<keyword evidence="3" id="KW-1185">Reference proteome</keyword>
<dbReference type="Pfam" id="PF00646">
    <property type="entry name" value="F-box"/>
    <property type="match status" value="1"/>
</dbReference>
<dbReference type="Proteomes" id="UP000016930">
    <property type="component" value="Unassembled WGS sequence"/>
</dbReference>
<name>M2QHP9_CERS8</name>
<sequence length="504" mass="57798">MDLGRRLPPEIWDNVLSLLSPADRRTCLFVCRPIHDFVLRLLFTTVTLNFGAWENHQFTSQDWEIDVRQTREELADYRSAMAWEKLRHIKQCSVFGGMVRKLIVNAYAPGNGVFERSCLIEALAFLPNLRAFVWRGESPRMCADLVESLATNCPILEELSVPRYSKCLPLSALHNLRCLSLIWQDASFRSAHMHHTSWPLNPLPADPDQNFESAEEVKEAVRSVLTINAKNLRELILSGPGVWDSPMHVFSNLTHLDLIDAGGRDEHDPVSWGNLKLIFHHSTRLESLSIVNRNCTTGLLFDVFQSESSALPLLTSLKIIEYVEDSHPAWAFDISEFLRNKPHLRRLDLCIYLEWVDMLPLLSVIADLQLLEVLGIDIRGETLEDLGMLERSIPRRVSALRLDPLFYDSPMLPRWLSLIKDHLQLSFFYTTSGHEFGGHLKVDHLLTDPGSLVLVGAGGHMVYVTECRDGGARPGEWSKRRLSFRDVEDFRDKDWEWLLRHHQL</sequence>
<dbReference type="STRING" id="914234.M2QHP9"/>
<protein>
    <recommendedName>
        <fullName evidence="1">F-box domain-containing protein</fullName>
    </recommendedName>
</protein>
<evidence type="ECO:0000313" key="3">
    <source>
        <dbReference type="Proteomes" id="UP000016930"/>
    </source>
</evidence>
<dbReference type="InterPro" id="IPR001810">
    <property type="entry name" value="F-box_dom"/>
</dbReference>
<dbReference type="OrthoDB" id="3238099at2759"/>
<dbReference type="Gene3D" id="3.80.10.10">
    <property type="entry name" value="Ribonuclease Inhibitor"/>
    <property type="match status" value="1"/>
</dbReference>
<dbReference type="SUPFAM" id="SSF52047">
    <property type="entry name" value="RNI-like"/>
    <property type="match status" value="1"/>
</dbReference>
<dbReference type="InterPro" id="IPR032675">
    <property type="entry name" value="LRR_dom_sf"/>
</dbReference>
<proteinExistence type="predicted"/>
<dbReference type="InterPro" id="IPR036047">
    <property type="entry name" value="F-box-like_dom_sf"/>
</dbReference>
<accession>M2QHP9</accession>
<dbReference type="SUPFAM" id="SSF81383">
    <property type="entry name" value="F-box domain"/>
    <property type="match status" value="1"/>
</dbReference>
<organism evidence="2 3">
    <name type="scientific">Ceriporiopsis subvermispora (strain B)</name>
    <name type="common">White-rot fungus</name>
    <name type="synonym">Gelatoporia subvermispora</name>
    <dbReference type="NCBI Taxonomy" id="914234"/>
    <lineage>
        <taxon>Eukaryota</taxon>
        <taxon>Fungi</taxon>
        <taxon>Dikarya</taxon>
        <taxon>Basidiomycota</taxon>
        <taxon>Agaricomycotina</taxon>
        <taxon>Agaricomycetes</taxon>
        <taxon>Polyporales</taxon>
        <taxon>Gelatoporiaceae</taxon>
        <taxon>Gelatoporia</taxon>
    </lineage>
</organism>
<dbReference type="AlphaFoldDB" id="M2QHP9"/>
<dbReference type="HOGENOM" id="CLU_040574_0_0_1"/>